<comment type="caution">
    <text evidence="2">The sequence shown here is derived from an EMBL/GenBank/DDBJ whole genome shotgun (WGS) entry which is preliminary data.</text>
</comment>
<gene>
    <name evidence="2" type="ORF">PIIN_08646</name>
</gene>
<feature type="transmembrane region" description="Helical" evidence="1">
    <location>
        <begin position="314"/>
        <end position="336"/>
    </location>
</feature>
<organism evidence="2 3">
    <name type="scientific">Serendipita indica (strain DSM 11827)</name>
    <name type="common">Root endophyte fungus</name>
    <name type="synonym">Piriformospora indica</name>
    <dbReference type="NCBI Taxonomy" id="1109443"/>
    <lineage>
        <taxon>Eukaryota</taxon>
        <taxon>Fungi</taxon>
        <taxon>Dikarya</taxon>
        <taxon>Basidiomycota</taxon>
        <taxon>Agaricomycotina</taxon>
        <taxon>Agaricomycetes</taxon>
        <taxon>Sebacinales</taxon>
        <taxon>Serendipitaceae</taxon>
        <taxon>Serendipita</taxon>
    </lineage>
</organism>
<dbReference type="HOGENOM" id="CLU_543035_0_0_1"/>
<protein>
    <submittedName>
        <fullName evidence="2">Uncharacterized protein</fullName>
    </submittedName>
</protein>
<dbReference type="Proteomes" id="UP000007148">
    <property type="component" value="Unassembled WGS sequence"/>
</dbReference>
<proteinExistence type="predicted"/>
<dbReference type="EMBL" id="CAFZ01000344">
    <property type="protein sequence ID" value="CCA74695.1"/>
    <property type="molecule type" value="Genomic_DNA"/>
</dbReference>
<accession>G4TTQ2</accession>
<dbReference type="InParanoid" id="G4TTQ2"/>
<keyword evidence="1" id="KW-0472">Membrane</keyword>
<evidence type="ECO:0000256" key="1">
    <source>
        <dbReference type="SAM" id="Phobius"/>
    </source>
</evidence>
<dbReference type="Gene3D" id="2.60.120.260">
    <property type="entry name" value="Galactose-binding domain-like"/>
    <property type="match status" value="1"/>
</dbReference>
<keyword evidence="1" id="KW-1133">Transmembrane helix</keyword>
<evidence type="ECO:0000313" key="3">
    <source>
        <dbReference type="Proteomes" id="UP000007148"/>
    </source>
</evidence>
<evidence type="ECO:0000313" key="2">
    <source>
        <dbReference type="EMBL" id="CCA74695.1"/>
    </source>
</evidence>
<keyword evidence="3" id="KW-1185">Reference proteome</keyword>
<name>G4TTQ2_SERID</name>
<keyword evidence="1" id="KW-0812">Transmembrane</keyword>
<reference evidence="2 3" key="1">
    <citation type="journal article" date="2011" name="PLoS Pathog.">
        <title>Endophytic Life Strategies Decoded by Genome and Transcriptome Analyses of the Mutualistic Root Symbiont Piriformospora indica.</title>
        <authorList>
            <person name="Zuccaro A."/>
            <person name="Lahrmann U."/>
            <person name="Guldener U."/>
            <person name="Langen G."/>
            <person name="Pfiffi S."/>
            <person name="Biedenkopf D."/>
            <person name="Wong P."/>
            <person name="Samans B."/>
            <person name="Grimm C."/>
            <person name="Basiewicz M."/>
            <person name="Murat C."/>
            <person name="Martin F."/>
            <person name="Kogel K.H."/>
        </authorList>
    </citation>
    <scope>NUCLEOTIDE SEQUENCE [LARGE SCALE GENOMIC DNA]</scope>
    <source>
        <strain evidence="2 3">DSM 11827</strain>
    </source>
</reference>
<sequence>MSSSIVLFNLVQGDTNTTPLRSGTDNFHVSGDGYNSTRLSSELSGPTLSTSAWLYVFFRGSKLSLGLSYRAQSLPTEWSFWMDGHDFNLTTSSVPSGDSAGSTLTARYLIKIQSSAANQSTDHQLVAYIPATKDRPLQIEPGVDNNAQDTIPATFGMSAKDVQAANAIDNTSPSLIYSSGWSHSTGSFWDLLCWNETSSKTNEAGAWVETTFAGTDIWFFGYIGIDGVHLNVSITEYTGDQKRAWSKEHFIKGDAGMKVPLVQSPLFNETNIPANLARTYRITVISGSIALDFVRFQGTVVDVPAQRQHPRMNLILIATLGAIGAFMLGVLSLLFLKRRRPRKEQLVGRNIGPDAPTIRSFYAASTNTAVSGRLHRKRTEDDHVEWARFSGPSRSTQRSSTGIHSEIDDSLQSSHLTLESQTMHSSEPLRSSISSFGVNGRRVAIESSGSEGLQLSMDDLARVIQRVKELENLANLGTLSSGGQPEEKTDALEQLARRIAGV</sequence>
<dbReference type="OrthoDB" id="3187099at2759"/>
<dbReference type="AlphaFoldDB" id="G4TTQ2"/>